<dbReference type="PROSITE" id="PS00061">
    <property type="entry name" value="ADH_SHORT"/>
    <property type="match status" value="1"/>
</dbReference>
<dbReference type="PRINTS" id="PR00080">
    <property type="entry name" value="SDRFAMILY"/>
</dbReference>
<dbReference type="Proteomes" id="UP000644693">
    <property type="component" value="Unassembled WGS sequence"/>
</dbReference>
<dbReference type="SUPFAM" id="SSF51735">
    <property type="entry name" value="NAD(P)-binding Rossmann-fold domains"/>
    <property type="match status" value="1"/>
</dbReference>
<organism evidence="3 4">
    <name type="scientific">Parahalioglobus pacificus</name>
    <dbReference type="NCBI Taxonomy" id="930806"/>
    <lineage>
        <taxon>Bacteria</taxon>
        <taxon>Pseudomonadati</taxon>
        <taxon>Pseudomonadota</taxon>
        <taxon>Gammaproteobacteria</taxon>
        <taxon>Cellvibrionales</taxon>
        <taxon>Halieaceae</taxon>
        <taxon>Parahalioglobus</taxon>
    </lineage>
</organism>
<dbReference type="PANTHER" id="PTHR43943">
    <property type="entry name" value="DEHYDROGENASE/REDUCTASE (SDR FAMILY) MEMBER 4"/>
    <property type="match status" value="1"/>
</dbReference>
<dbReference type="InterPro" id="IPR002347">
    <property type="entry name" value="SDR_fam"/>
</dbReference>
<evidence type="ECO:0000313" key="4">
    <source>
        <dbReference type="Proteomes" id="UP000644693"/>
    </source>
</evidence>
<comment type="similarity">
    <text evidence="1 2">Belongs to the short-chain dehydrogenases/reductases (SDR) family.</text>
</comment>
<dbReference type="PANTHER" id="PTHR43943:SF2">
    <property type="entry name" value="DEHYDROGENASE_REDUCTASE 4"/>
    <property type="match status" value="1"/>
</dbReference>
<protein>
    <submittedName>
        <fullName evidence="3">Short-chain dehydrogenase</fullName>
    </submittedName>
</protein>
<dbReference type="Pfam" id="PF00106">
    <property type="entry name" value="adh_short"/>
    <property type="match status" value="1"/>
</dbReference>
<proteinExistence type="inferred from homology"/>
<dbReference type="EMBL" id="BMYM01000002">
    <property type="protein sequence ID" value="GHD34043.1"/>
    <property type="molecule type" value="Genomic_DNA"/>
</dbReference>
<name>A0A918XIL2_9GAMM</name>
<dbReference type="RefSeq" id="WP_189477592.1">
    <property type="nucleotide sequence ID" value="NZ_BMYM01000002.1"/>
</dbReference>
<dbReference type="InterPro" id="IPR020904">
    <property type="entry name" value="Sc_DH/Rdtase_CS"/>
</dbReference>
<dbReference type="CDD" id="cd05233">
    <property type="entry name" value="SDR_c"/>
    <property type="match status" value="1"/>
</dbReference>
<reference evidence="3" key="2">
    <citation type="submission" date="2020-09" db="EMBL/GenBank/DDBJ databases">
        <authorList>
            <person name="Sun Q."/>
            <person name="Kim S."/>
        </authorList>
    </citation>
    <scope>NUCLEOTIDE SEQUENCE</scope>
    <source>
        <strain evidence="3">KCTC 23430</strain>
    </source>
</reference>
<dbReference type="AlphaFoldDB" id="A0A918XIL2"/>
<evidence type="ECO:0000313" key="3">
    <source>
        <dbReference type="EMBL" id="GHD34043.1"/>
    </source>
</evidence>
<accession>A0A918XIL2</accession>
<dbReference type="NCBIfam" id="NF005559">
    <property type="entry name" value="PRK07231.1"/>
    <property type="match status" value="1"/>
</dbReference>
<gene>
    <name evidence="3" type="ORF">GCM10007053_19260</name>
</gene>
<dbReference type="FunFam" id="3.40.50.720:FF:000084">
    <property type="entry name" value="Short-chain dehydrogenase reductase"/>
    <property type="match status" value="1"/>
</dbReference>
<evidence type="ECO:0000256" key="2">
    <source>
        <dbReference type="RuleBase" id="RU000363"/>
    </source>
</evidence>
<reference evidence="3" key="1">
    <citation type="journal article" date="2014" name="Int. J. Syst. Evol. Microbiol.">
        <title>Complete genome sequence of Corynebacterium casei LMG S-19264T (=DSM 44701T), isolated from a smear-ripened cheese.</title>
        <authorList>
            <consortium name="US DOE Joint Genome Institute (JGI-PGF)"/>
            <person name="Walter F."/>
            <person name="Albersmeier A."/>
            <person name="Kalinowski J."/>
            <person name="Ruckert C."/>
        </authorList>
    </citation>
    <scope>NUCLEOTIDE SEQUENCE</scope>
    <source>
        <strain evidence="3">KCTC 23430</strain>
    </source>
</reference>
<comment type="caution">
    <text evidence="3">The sequence shown here is derived from an EMBL/GenBank/DDBJ whole genome shotgun (WGS) entry which is preliminary data.</text>
</comment>
<sequence>MAGKFDGKVVLVTGGSRGLGRAMCLGFARAGARVVVSSRKLEACEAVVSQIVDEGGQACAIAAHAGQPASLDALIDAAYAAYQRVDILINNAGINIGMGGLSDTPVAIFDKMVDVNLKGPWYLASRLAPRMAEHGGGAMINVISVAGLSTPAYMGMYAATKAALKALTEVMAQEWAPLNIRVNALAPGSYHSDLTDGAIDAVPGMEQGMIEAALIPRIAETEEILRPVFYLASEAFATGTTLVVDGGLMAKR</sequence>
<dbReference type="InterPro" id="IPR036291">
    <property type="entry name" value="NAD(P)-bd_dom_sf"/>
</dbReference>
<keyword evidence="4" id="KW-1185">Reference proteome</keyword>
<dbReference type="Gene3D" id="3.40.50.720">
    <property type="entry name" value="NAD(P)-binding Rossmann-like Domain"/>
    <property type="match status" value="1"/>
</dbReference>
<dbReference type="PRINTS" id="PR00081">
    <property type="entry name" value="GDHRDH"/>
</dbReference>
<evidence type="ECO:0000256" key="1">
    <source>
        <dbReference type="ARBA" id="ARBA00006484"/>
    </source>
</evidence>